<dbReference type="PIRSF" id="PIRSF005962">
    <property type="entry name" value="Pept_M20D_amidohydro"/>
    <property type="match status" value="1"/>
</dbReference>
<evidence type="ECO:0000313" key="4">
    <source>
        <dbReference type="Proteomes" id="UP000480222"/>
    </source>
</evidence>
<feature type="binding site" evidence="1">
    <location>
        <position position="127"/>
    </location>
    <ligand>
        <name>Mn(2+)</name>
        <dbReference type="ChEBI" id="CHEBI:29035"/>
        <label>2</label>
    </ligand>
</feature>
<dbReference type="InterPro" id="IPR011650">
    <property type="entry name" value="Peptidase_M20_dimer"/>
</dbReference>
<protein>
    <submittedName>
        <fullName evidence="3">Amidohydrolase</fullName>
    </submittedName>
</protein>
<comment type="cofactor">
    <cofactor evidence="1">
        <name>Mn(2+)</name>
        <dbReference type="ChEBI" id="CHEBI:29035"/>
    </cofactor>
    <text evidence="1">The Mn(2+) ion enhances activity.</text>
</comment>
<name>A0A811G514_CORDP</name>
<dbReference type="PANTHER" id="PTHR11014:SF63">
    <property type="entry name" value="METALLOPEPTIDASE, PUTATIVE (AFU_ORTHOLOGUE AFUA_6G09600)-RELATED"/>
    <property type="match status" value="1"/>
</dbReference>
<sequence length="442" mass="47938">MLSPMVEFMTFNEAKSSAMKTVLAHSMERLEWQRDIYKRMHQHPELSGTEQWTAQMICDELDQFDCEVTTHIGGYGIVAVFHNGDGPCVLMRADFDGLPVLELTGAEFASTRKQDRNGTLVPVMHACGHDMHTTALLGCCAALNAHRDAWSGTFVALFQPSEENGQGAAAMVADGLGRAIPRPDVCFGQHIVPGPAGQVMTMPGPALAACDSIEIIITGRSAHGSMPHNAIDPTYIASMIVIRLQGIVGREIPPDQFAVVSVGTLESGNSNNTIPGTARIVVNCRMYDEGVRDTLYSAIERVVRAECAAQSTTVDPTFRYFAHGPLTSNNSEVFATVRPQLDAHFGDKSTQAEKWTASEDFPNIPDAFQAPYLFWTVGCTPQQQWEAACEAGTIDQDIPVNHSGTFLPDFVPTVTSSTQAAIIAVLSYLTLDTHPQSDLAHN</sequence>
<dbReference type="GO" id="GO:0046872">
    <property type="term" value="F:metal ion binding"/>
    <property type="evidence" value="ECO:0007669"/>
    <property type="project" value="UniProtKB-KW"/>
</dbReference>
<proteinExistence type="predicted"/>
<dbReference type="Gene3D" id="3.40.630.10">
    <property type="entry name" value="Zn peptidases"/>
    <property type="match status" value="1"/>
</dbReference>
<feature type="domain" description="Peptidase M20 dimerisation" evidence="2">
    <location>
        <begin position="213"/>
        <end position="307"/>
    </location>
</feature>
<dbReference type="InterPro" id="IPR002933">
    <property type="entry name" value="Peptidase_M20"/>
</dbReference>
<dbReference type="AlphaFoldDB" id="A0A811G514"/>
<dbReference type="Pfam" id="PF01546">
    <property type="entry name" value="Peptidase_M20"/>
    <property type="match status" value="1"/>
</dbReference>
<feature type="binding site" evidence="1">
    <location>
        <position position="129"/>
    </location>
    <ligand>
        <name>Mn(2+)</name>
        <dbReference type="ChEBI" id="CHEBI:29035"/>
        <label>2</label>
    </ligand>
</feature>
<dbReference type="Gene3D" id="3.30.70.360">
    <property type="match status" value="1"/>
</dbReference>
<gene>
    <name evidence="3" type="ORF">CIP107547_01755</name>
</gene>
<feature type="binding site" evidence="1">
    <location>
        <position position="190"/>
    </location>
    <ligand>
        <name>Mn(2+)</name>
        <dbReference type="ChEBI" id="CHEBI:29035"/>
        <label>2</label>
    </ligand>
</feature>
<dbReference type="GO" id="GO:0016787">
    <property type="term" value="F:hydrolase activity"/>
    <property type="evidence" value="ECO:0007669"/>
    <property type="project" value="UniProtKB-KW"/>
</dbReference>
<organism evidence="3 4">
    <name type="scientific">Corynebacterium diphtheriae</name>
    <dbReference type="NCBI Taxonomy" id="1717"/>
    <lineage>
        <taxon>Bacteria</taxon>
        <taxon>Bacillati</taxon>
        <taxon>Actinomycetota</taxon>
        <taxon>Actinomycetes</taxon>
        <taxon>Mycobacteriales</taxon>
        <taxon>Corynebacteriaceae</taxon>
        <taxon>Corynebacterium</taxon>
    </lineage>
</organism>
<keyword evidence="3" id="KW-0378">Hydrolase</keyword>
<dbReference type="SUPFAM" id="SSF53187">
    <property type="entry name" value="Zn-dependent exopeptidases"/>
    <property type="match status" value="1"/>
</dbReference>
<comment type="caution">
    <text evidence="3">The sequence shown here is derived from an EMBL/GenBank/DDBJ whole genome shotgun (WGS) entry which is preliminary data.</text>
</comment>
<dbReference type="EMBL" id="CADDAV010000021">
    <property type="protein sequence ID" value="CAB0610951.1"/>
    <property type="molecule type" value="Genomic_DNA"/>
</dbReference>
<dbReference type="NCBIfam" id="TIGR01891">
    <property type="entry name" value="amidohydrolases"/>
    <property type="match status" value="1"/>
</dbReference>
<dbReference type="PANTHER" id="PTHR11014">
    <property type="entry name" value="PEPTIDASE M20 FAMILY MEMBER"/>
    <property type="match status" value="1"/>
</dbReference>
<feature type="binding site" evidence="1">
    <location>
        <position position="163"/>
    </location>
    <ligand>
        <name>Mn(2+)</name>
        <dbReference type="ChEBI" id="CHEBI:29035"/>
        <label>2</label>
    </ligand>
</feature>
<dbReference type="Proteomes" id="UP000480222">
    <property type="component" value="Unassembled WGS sequence"/>
</dbReference>
<keyword evidence="1" id="KW-0464">Manganese</keyword>
<dbReference type="InterPro" id="IPR036264">
    <property type="entry name" value="Bact_exopeptidase_dim_dom"/>
</dbReference>
<dbReference type="SUPFAM" id="SSF55031">
    <property type="entry name" value="Bacterial exopeptidase dimerisation domain"/>
    <property type="match status" value="1"/>
</dbReference>
<reference evidence="3 4" key="1">
    <citation type="submission" date="2020-02" db="EMBL/GenBank/DDBJ databases">
        <authorList>
            <person name="Brisse S."/>
        </authorList>
    </citation>
    <scope>NUCLEOTIDE SEQUENCE [LARGE SCALE GENOMIC DNA]</scope>
    <source>
        <strain evidence="3">CIP107547</strain>
    </source>
</reference>
<evidence type="ECO:0000259" key="2">
    <source>
        <dbReference type="Pfam" id="PF07687"/>
    </source>
</evidence>
<evidence type="ECO:0000313" key="3">
    <source>
        <dbReference type="EMBL" id="CAB0610951.1"/>
    </source>
</evidence>
<keyword evidence="1" id="KW-0479">Metal-binding</keyword>
<dbReference type="Pfam" id="PF07687">
    <property type="entry name" value="M20_dimer"/>
    <property type="match status" value="1"/>
</dbReference>
<dbReference type="InterPro" id="IPR017439">
    <property type="entry name" value="Amidohydrolase"/>
</dbReference>
<evidence type="ECO:0000256" key="1">
    <source>
        <dbReference type="PIRSR" id="PIRSR005962-1"/>
    </source>
</evidence>
<accession>A0A811G514</accession>